<name>A0ABS8VKN5_DATST</name>
<feature type="non-terminal residue" evidence="1">
    <location>
        <position position="60"/>
    </location>
</feature>
<keyword evidence="2" id="KW-1185">Reference proteome</keyword>
<protein>
    <recommendedName>
        <fullName evidence="3">Transposase</fullName>
    </recommendedName>
</protein>
<gene>
    <name evidence="1" type="ORF">HAX54_038146</name>
</gene>
<comment type="caution">
    <text evidence="1">The sequence shown here is derived from an EMBL/GenBank/DDBJ whole genome shotgun (WGS) entry which is preliminary data.</text>
</comment>
<dbReference type="Proteomes" id="UP000823775">
    <property type="component" value="Unassembled WGS sequence"/>
</dbReference>
<accession>A0ABS8VKN5</accession>
<organism evidence="1 2">
    <name type="scientific">Datura stramonium</name>
    <name type="common">Jimsonweed</name>
    <name type="synonym">Common thornapple</name>
    <dbReference type="NCBI Taxonomy" id="4076"/>
    <lineage>
        <taxon>Eukaryota</taxon>
        <taxon>Viridiplantae</taxon>
        <taxon>Streptophyta</taxon>
        <taxon>Embryophyta</taxon>
        <taxon>Tracheophyta</taxon>
        <taxon>Spermatophyta</taxon>
        <taxon>Magnoliopsida</taxon>
        <taxon>eudicotyledons</taxon>
        <taxon>Gunneridae</taxon>
        <taxon>Pentapetalae</taxon>
        <taxon>asterids</taxon>
        <taxon>lamiids</taxon>
        <taxon>Solanales</taxon>
        <taxon>Solanaceae</taxon>
        <taxon>Solanoideae</taxon>
        <taxon>Datureae</taxon>
        <taxon>Datura</taxon>
    </lineage>
</organism>
<evidence type="ECO:0000313" key="2">
    <source>
        <dbReference type="Proteomes" id="UP000823775"/>
    </source>
</evidence>
<evidence type="ECO:0000313" key="1">
    <source>
        <dbReference type="EMBL" id="MCE0480915.1"/>
    </source>
</evidence>
<evidence type="ECO:0008006" key="3">
    <source>
        <dbReference type="Google" id="ProtNLM"/>
    </source>
</evidence>
<sequence>MAKTLGKYSMEIWREFYANYYCTLEKKAPSKNAIKKEHSVGVRAILVNISERTITRVLMG</sequence>
<proteinExistence type="predicted"/>
<dbReference type="EMBL" id="JACEIK010005192">
    <property type="protein sequence ID" value="MCE0480915.1"/>
    <property type="molecule type" value="Genomic_DNA"/>
</dbReference>
<reference evidence="1 2" key="1">
    <citation type="journal article" date="2021" name="BMC Genomics">
        <title>Datura genome reveals duplications of psychoactive alkaloid biosynthetic genes and high mutation rate following tissue culture.</title>
        <authorList>
            <person name="Rajewski A."/>
            <person name="Carter-House D."/>
            <person name="Stajich J."/>
            <person name="Litt A."/>
        </authorList>
    </citation>
    <scope>NUCLEOTIDE SEQUENCE [LARGE SCALE GENOMIC DNA]</scope>
    <source>
        <strain evidence="1">AR-01</strain>
    </source>
</reference>